<protein>
    <submittedName>
        <fullName evidence="1">Uncharacterized protein</fullName>
    </submittedName>
</protein>
<name>I0Z2F9_COCSC</name>
<proteinExistence type="predicted"/>
<dbReference type="EMBL" id="AGSI01000005">
    <property type="protein sequence ID" value="EIE24828.1"/>
    <property type="molecule type" value="Genomic_DNA"/>
</dbReference>
<evidence type="ECO:0000313" key="1">
    <source>
        <dbReference type="EMBL" id="EIE24828.1"/>
    </source>
</evidence>
<comment type="caution">
    <text evidence="1">The sequence shown here is derived from an EMBL/GenBank/DDBJ whole genome shotgun (WGS) entry which is preliminary data.</text>
</comment>
<dbReference type="GeneID" id="17042829"/>
<evidence type="ECO:0000313" key="2">
    <source>
        <dbReference type="Proteomes" id="UP000007264"/>
    </source>
</evidence>
<dbReference type="KEGG" id="csl:COCSUDRAFT_32838"/>
<reference evidence="1 2" key="1">
    <citation type="journal article" date="2012" name="Genome Biol.">
        <title>The genome of the polar eukaryotic microalga coccomyxa subellipsoidea reveals traits of cold adaptation.</title>
        <authorList>
            <person name="Blanc G."/>
            <person name="Agarkova I."/>
            <person name="Grimwood J."/>
            <person name="Kuo A."/>
            <person name="Brueggeman A."/>
            <person name="Dunigan D."/>
            <person name="Gurnon J."/>
            <person name="Ladunga I."/>
            <person name="Lindquist E."/>
            <person name="Lucas S."/>
            <person name="Pangilinan J."/>
            <person name="Proschold T."/>
            <person name="Salamov A."/>
            <person name="Schmutz J."/>
            <person name="Weeks D."/>
            <person name="Yamada T."/>
            <person name="Claverie J.M."/>
            <person name="Grigoriev I."/>
            <person name="Van Etten J."/>
            <person name="Lomsadze A."/>
            <person name="Borodovsky M."/>
        </authorList>
    </citation>
    <scope>NUCLEOTIDE SEQUENCE [LARGE SCALE GENOMIC DNA]</scope>
    <source>
        <strain evidence="1 2">C-169</strain>
    </source>
</reference>
<sequence>MMATCLQLACSHWPEKKSNLNISTPQRVSCVCKRLRHIMSGWCFLPPINKSVIKW</sequence>
<accession>I0Z2F9</accession>
<dbReference type="AlphaFoldDB" id="I0Z2F9"/>
<gene>
    <name evidence="1" type="ORF">COCSUDRAFT_32838</name>
</gene>
<dbReference type="RefSeq" id="XP_005649372.1">
    <property type="nucleotide sequence ID" value="XM_005649315.1"/>
</dbReference>
<dbReference type="Proteomes" id="UP000007264">
    <property type="component" value="Unassembled WGS sequence"/>
</dbReference>
<keyword evidence="2" id="KW-1185">Reference proteome</keyword>
<organism evidence="1 2">
    <name type="scientific">Coccomyxa subellipsoidea (strain C-169)</name>
    <name type="common">Green microalga</name>
    <dbReference type="NCBI Taxonomy" id="574566"/>
    <lineage>
        <taxon>Eukaryota</taxon>
        <taxon>Viridiplantae</taxon>
        <taxon>Chlorophyta</taxon>
        <taxon>core chlorophytes</taxon>
        <taxon>Trebouxiophyceae</taxon>
        <taxon>Trebouxiophyceae incertae sedis</taxon>
        <taxon>Coccomyxaceae</taxon>
        <taxon>Coccomyxa</taxon>
        <taxon>Coccomyxa subellipsoidea</taxon>
    </lineage>
</organism>